<name>A0AAE7AHE8_AERME</name>
<keyword evidence="1" id="KW-0472">Membrane</keyword>
<gene>
    <name evidence="2" type="ORF">E4186_15495</name>
</gene>
<feature type="transmembrane region" description="Helical" evidence="1">
    <location>
        <begin position="193"/>
        <end position="211"/>
    </location>
</feature>
<accession>A0AAE7AHE8</accession>
<evidence type="ECO:0000313" key="2">
    <source>
        <dbReference type="EMBL" id="QJT31444.1"/>
    </source>
</evidence>
<keyword evidence="1" id="KW-1133">Transmembrane helix</keyword>
<dbReference type="EMBL" id="CP038444">
    <property type="protein sequence ID" value="QJT31444.1"/>
    <property type="molecule type" value="Genomic_DNA"/>
</dbReference>
<sequence length="377" mass="39711">MLAKIIATDPAVPGEAQLLIRLRGVTDLVESLEFALLNNQQNYLQEGDQWSPAPHWFSISGGYPLQSGSGFRVGAAIVDPLLVNQSPIQLHVKLASGEDRHTTLQVAREAVLPSSARGEVGEYGGSSVISTPVVEAPQVPELAPVGVPVEIELPAFSAEPEPEPEVEAEPEPVPVATPLPMASTAAPKSKTPLILGGVVLLLLLGALIFWFSRPADAPSAAAPVTDSIADTAAEPVTDPTAETAAELVAAEPVVNEASGEATDDGCSATNLATKSELAFVQACIAEQPPTDALLAVIQNAKSAQKCGVAQRLYANRAQGGDSKVALAYAREYDPKFHQSNDCFKEADNATAAYWYDTALQVEPDNAEAKQRYEELSK</sequence>
<dbReference type="AlphaFoldDB" id="A0AAE7AHE8"/>
<dbReference type="RefSeq" id="WP_171269245.1">
    <property type="nucleotide sequence ID" value="NZ_CP038444.1"/>
</dbReference>
<evidence type="ECO:0000313" key="3">
    <source>
        <dbReference type="Proteomes" id="UP000502006"/>
    </source>
</evidence>
<organism evidence="2 3">
    <name type="scientific">Aeromonas media</name>
    <dbReference type="NCBI Taxonomy" id="651"/>
    <lineage>
        <taxon>Bacteria</taxon>
        <taxon>Pseudomonadati</taxon>
        <taxon>Pseudomonadota</taxon>
        <taxon>Gammaproteobacteria</taxon>
        <taxon>Aeromonadales</taxon>
        <taxon>Aeromonadaceae</taxon>
        <taxon>Aeromonas</taxon>
    </lineage>
</organism>
<proteinExistence type="predicted"/>
<evidence type="ECO:0000256" key="1">
    <source>
        <dbReference type="SAM" id="Phobius"/>
    </source>
</evidence>
<reference evidence="2 3" key="1">
    <citation type="submission" date="2019-03" db="EMBL/GenBank/DDBJ databases">
        <title>Novel transposon Tn6433 accelerates the dissemination of tet(E) in Aeromonas from aerobic biofilm under oxytetracycline stress.</title>
        <authorList>
            <person name="Shi Y."/>
            <person name="Tian Z."/>
            <person name="Zhang Y."/>
            <person name="Zhang H."/>
            <person name="Yang M."/>
        </authorList>
    </citation>
    <scope>NUCLEOTIDE SEQUENCE [LARGE SCALE GENOMIC DNA]</scope>
    <source>
        <strain evidence="2 3">T5-8</strain>
    </source>
</reference>
<keyword evidence="1" id="KW-0812">Transmembrane</keyword>
<protein>
    <submittedName>
        <fullName evidence="2">Uncharacterized protein</fullName>
    </submittedName>
</protein>
<dbReference type="Proteomes" id="UP000502006">
    <property type="component" value="Chromosome"/>
</dbReference>